<sequence>MGGVSLGTWLAVGGACTCATAVASASAVLYRGTLFNEEGTSWLLSMFVRGEDSKARAARDALRRGAEAATASKSSAPGFQESPPIDPALRRLAVPTAVKALAISTAMTVAVGSAASALLAYATSAEEAAGEPPVDDAAALERVERETEGEAKDSDRPEPNSIRRFLDDSFKGRGQPR</sequence>
<evidence type="ECO:0008006" key="4">
    <source>
        <dbReference type="Google" id="ProtNLM"/>
    </source>
</evidence>
<evidence type="ECO:0000256" key="2">
    <source>
        <dbReference type="SAM" id="SignalP"/>
    </source>
</evidence>
<reference evidence="3" key="1">
    <citation type="submission" date="2021-01" db="EMBL/GenBank/DDBJ databases">
        <authorList>
            <person name="Corre E."/>
            <person name="Pelletier E."/>
            <person name="Niang G."/>
            <person name="Scheremetjew M."/>
            <person name="Finn R."/>
            <person name="Kale V."/>
            <person name="Holt S."/>
            <person name="Cochrane G."/>
            <person name="Meng A."/>
            <person name="Brown T."/>
            <person name="Cohen L."/>
        </authorList>
    </citation>
    <scope>NUCLEOTIDE SEQUENCE</scope>
    <source>
        <strain evidence="3">RCC2335</strain>
    </source>
</reference>
<dbReference type="AlphaFoldDB" id="A0A7S2X4A3"/>
<feature type="chain" id="PRO_5030598808" description="Transmembrane protein" evidence="2">
    <location>
        <begin position="26"/>
        <end position="177"/>
    </location>
</feature>
<name>A0A7S2X4A3_9CHLO</name>
<accession>A0A7S2X4A3</accession>
<feature type="region of interest" description="Disordered" evidence="1">
    <location>
        <begin position="125"/>
        <end position="177"/>
    </location>
</feature>
<feature type="region of interest" description="Disordered" evidence="1">
    <location>
        <begin position="66"/>
        <end position="86"/>
    </location>
</feature>
<feature type="signal peptide" evidence="2">
    <location>
        <begin position="1"/>
        <end position="25"/>
    </location>
</feature>
<proteinExistence type="predicted"/>
<gene>
    <name evidence="3" type="ORF">CROS1312_LOCUS1474</name>
</gene>
<organism evidence="3">
    <name type="scientific">Chloropicon roscoffensis</name>
    <dbReference type="NCBI Taxonomy" id="1461544"/>
    <lineage>
        <taxon>Eukaryota</taxon>
        <taxon>Viridiplantae</taxon>
        <taxon>Chlorophyta</taxon>
        <taxon>Chloropicophyceae</taxon>
        <taxon>Chloropicales</taxon>
        <taxon>Chloropicaceae</taxon>
        <taxon>Chloropicon</taxon>
    </lineage>
</organism>
<protein>
    <recommendedName>
        <fullName evidence="4">Transmembrane protein</fullName>
    </recommendedName>
</protein>
<evidence type="ECO:0000256" key="1">
    <source>
        <dbReference type="SAM" id="MobiDB-lite"/>
    </source>
</evidence>
<keyword evidence="2" id="KW-0732">Signal</keyword>
<evidence type="ECO:0000313" key="3">
    <source>
        <dbReference type="EMBL" id="CAD9722206.1"/>
    </source>
</evidence>
<dbReference type="EMBL" id="HBHM01001876">
    <property type="protein sequence ID" value="CAD9722206.1"/>
    <property type="molecule type" value="Transcribed_RNA"/>
</dbReference>
<feature type="compositionally biased region" description="Basic and acidic residues" evidence="1">
    <location>
        <begin position="139"/>
        <end position="158"/>
    </location>
</feature>